<dbReference type="EMBL" id="DF144306">
    <property type="protein sequence ID" value="GAA56600.1"/>
    <property type="molecule type" value="Genomic_DNA"/>
</dbReference>
<evidence type="ECO:0000256" key="1">
    <source>
        <dbReference type="SAM" id="MobiDB-lite"/>
    </source>
</evidence>
<protein>
    <submittedName>
        <fullName evidence="2">Uncharacterized protein</fullName>
    </submittedName>
</protein>
<reference evidence="2" key="1">
    <citation type="journal article" date="2011" name="Genome Biol.">
        <title>The draft genome of the carcinogenic human liver fluke Clonorchis sinensis.</title>
        <authorList>
            <person name="Wang X."/>
            <person name="Chen W."/>
            <person name="Huang Y."/>
            <person name="Sun J."/>
            <person name="Men J."/>
            <person name="Liu H."/>
            <person name="Luo F."/>
            <person name="Guo L."/>
            <person name="Lv X."/>
            <person name="Deng C."/>
            <person name="Zhou C."/>
            <person name="Fan Y."/>
            <person name="Li X."/>
            <person name="Huang L."/>
            <person name="Hu Y."/>
            <person name="Liang C."/>
            <person name="Hu X."/>
            <person name="Xu J."/>
            <person name="Yu X."/>
        </authorList>
    </citation>
    <scope>NUCLEOTIDE SEQUENCE [LARGE SCALE GENOMIC DNA]</scope>
    <source>
        <strain evidence="2">Henan</strain>
    </source>
</reference>
<evidence type="ECO:0000313" key="2">
    <source>
        <dbReference type="EMBL" id="GAA56600.1"/>
    </source>
</evidence>
<proteinExistence type="predicted"/>
<dbReference type="Proteomes" id="UP000008909">
    <property type="component" value="Unassembled WGS sequence"/>
</dbReference>
<dbReference type="AlphaFoldDB" id="G7YUH0"/>
<sequence>MAIRRKFSNRAYLFKIRALRLASGTPYESLTWTHVYVCVQGRERAALVDASLVSQDRADEAATITGTDDNENGRTICDGVGHPRWKFTSLVTNVTILLSFEQSFFSSVRTNQTNHAEYEKAFAKMQMRTHFQRLLQLVANVTKRLHKFRNRYHFHETRKRIYEKTYYSHASSVASIVTPVFLALLRQVSGEKEPPKRSTVRLFGEDKSKSGPPYNKVHSAMCSLCEERRLPPVARYNDFRSLPKHLDTSNGSMFYADE</sequence>
<evidence type="ECO:0000313" key="3">
    <source>
        <dbReference type="Proteomes" id="UP000008909"/>
    </source>
</evidence>
<reference key="2">
    <citation type="submission" date="2011-10" db="EMBL/GenBank/DDBJ databases">
        <title>The genome and transcriptome sequence of Clonorchis sinensis provide insights into the carcinogenic liver fluke.</title>
        <authorList>
            <person name="Wang X."/>
            <person name="Huang Y."/>
            <person name="Chen W."/>
            <person name="Liu H."/>
            <person name="Guo L."/>
            <person name="Chen Y."/>
            <person name="Luo F."/>
            <person name="Zhou W."/>
            <person name="Sun J."/>
            <person name="Mao Q."/>
            <person name="Liang P."/>
            <person name="Zhou C."/>
            <person name="Tian Y."/>
            <person name="Men J."/>
            <person name="Lv X."/>
            <person name="Huang L."/>
            <person name="Zhou J."/>
            <person name="Hu Y."/>
            <person name="Li R."/>
            <person name="Zhang F."/>
            <person name="Lei H."/>
            <person name="Li X."/>
            <person name="Hu X."/>
            <person name="Liang C."/>
            <person name="Xu J."/>
            <person name="Wu Z."/>
            <person name="Yu X."/>
        </authorList>
    </citation>
    <scope>NUCLEOTIDE SEQUENCE</scope>
    <source>
        <strain>Henan</strain>
    </source>
</reference>
<keyword evidence="3" id="KW-1185">Reference proteome</keyword>
<name>G7YUH0_CLOSI</name>
<gene>
    <name evidence="2" type="ORF">CLF_111193</name>
</gene>
<organism evidence="2 3">
    <name type="scientific">Clonorchis sinensis</name>
    <name type="common">Chinese liver fluke</name>
    <dbReference type="NCBI Taxonomy" id="79923"/>
    <lineage>
        <taxon>Eukaryota</taxon>
        <taxon>Metazoa</taxon>
        <taxon>Spiralia</taxon>
        <taxon>Lophotrochozoa</taxon>
        <taxon>Platyhelminthes</taxon>
        <taxon>Trematoda</taxon>
        <taxon>Digenea</taxon>
        <taxon>Opisthorchiida</taxon>
        <taxon>Opisthorchiata</taxon>
        <taxon>Opisthorchiidae</taxon>
        <taxon>Clonorchis</taxon>
    </lineage>
</organism>
<feature type="region of interest" description="Disordered" evidence="1">
    <location>
        <begin position="195"/>
        <end position="214"/>
    </location>
</feature>
<accession>G7YUH0</accession>